<name>A0A6J4V7S9_9BACT</name>
<dbReference type="AlphaFoldDB" id="A0A6J4V7S9"/>
<gene>
    <name evidence="2" type="ORF">AVDCRST_MAG19-2619</name>
</gene>
<accession>A0A6J4V7S9</accession>
<evidence type="ECO:0000256" key="1">
    <source>
        <dbReference type="SAM" id="MobiDB-lite"/>
    </source>
</evidence>
<protein>
    <submittedName>
        <fullName evidence="2">Uncharacterized protein</fullName>
    </submittedName>
</protein>
<reference evidence="2" key="1">
    <citation type="submission" date="2020-02" db="EMBL/GenBank/DDBJ databases">
        <authorList>
            <person name="Meier V. D."/>
        </authorList>
    </citation>
    <scope>NUCLEOTIDE SEQUENCE</scope>
    <source>
        <strain evidence="2">AVDCRST_MAG19</strain>
    </source>
</reference>
<organism evidence="2">
    <name type="scientific">uncultured Thermomicrobiales bacterium</name>
    <dbReference type="NCBI Taxonomy" id="1645740"/>
    <lineage>
        <taxon>Bacteria</taxon>
        <taxon>Pseudomonadati</taxon>
        <taxon>Thermomicrobiota</taxon>
        <taxon>Thermomicrobia</taxon>
        <taxon>Thermomicrobiales</taxon>
        <taxon>environmental samples</taxon>
    </lineage>
</organism>
<proteinExistence type="predicted"/>
<dbReference type="EMBL" id="CADCWL010000130">
    <property type="protein sequence ID" value="CAA9569437.1"/>
    <property type="molecule type" value="Genomic_DNA"/>
</dbReference>
<feature type="non-terminal residue" evidence="2">
    <location>
        <position position="51"/>
    </location>
</feature>
<sequence>GSAEEPPVRPGAAPRHHRSRGGAAPPAPAWNAAKRARHSGNGTADGLRPRV</sequence>
<feature type="region of interest" description="Disordered" evidence="1">
    <location>
        <begin position="1"/>
        <end position="51"/>
    </location>
</feature>
<feature type="non-terminal residue" evidence="2">
    <location>
        <position position="1"/>
    </location>
</feature>
<evidence type="ECO:0000313" key="2">
    <source>
        <dbReference type="EMBL" id="CAA9569437.1"/>
    </source>
</evidence>